<dbReference type="Pfam" id="PF07766">
    <property type="entry name" value="LETM1_RBD"/>
    <property type="match status" value="1"/>
</dbReference>
<keyword evidence="2 9" id="KW-0812">Transmembrane</keyword>
<reference evidence="11" key="2">
    <citation type="submission" date="2025-08" db="UniProtKB">
        <authorList>
            <consortium name="Ensembl"/>
        </authorList>
    </citation>
    <scope>IDENTIFICATION</scope>
    <source>
        <strain evidence="11">breed Abyssinian</strain>
    </source>
</reference>
<proteinExistence type="predicted"/>
<reference evidence="11" key="3">
    <citation type="submission" date="2025-09" db="UniProtKB">
        <authorList>
            <consortium name="Ensembl"/>
        </authorList>
    </citation>
    <scope>IDENTIFICATION</scope>
    <source>
        <strain evidence="11">breed Abyssinian</strain>
    </source>
</reference>
<name>A0ABI7Z4E2_FELCA</name>
<evidence type="ECO:0000256" key="9">
    <source>
        <dbReference type="SAM" id="Phobius"/>
    </source>
</evidence>
<feature type="region of interest" description="Disordered" evidence="8">
    <location>
        <begin position="84"/>
        <end position="114"/>
    </location>
</feature>
<dbReference type="GeneTree" id="ENSGT00950000183167"/>
<dbReference type="Proteomes" id="UP000823872">
    <property type="component" value="Chromosome B1"/>
</dbReference>
<evidence type="ECO:0000256" key="2">
    <source>
        <dbReference type="ARBA" id="ARBA00022692"/>
    </source>
</evidence>
<dbReference type="InterPro" id="IPR033122">
    <property type="entry name" value="LETM1-like_RBD"/>
</dbReference>
<evidence type="ECO:0000256" key="1">
    <source>
        <dbReference type="ARBA" id="ARBA00004434"/>
    </source>
</evidence>
<dbReference type="PANTHER" id="PTHR14009:SF7">
    <property type="entry name" value="LETM1 DOMAIN-CONTAINING PROTEIN LETM2, MITOCHONDRIAL"/>
    <property type="match status" value="1"/>
</dbReference>
<reference evidence="11 12" key="1">
    <citation type="submission" date="2021-02" db="EMBL/GenBank/DDBJ databases">
        <title>Safari Cat Assemblies.</title>
        <authorList>
            <person name="Bredemeyer K.R."/>
            <person name="Murphy W.J."/>
        </authorList>
    </citation>
    <scope>NUCLEOTIDE SEQUENCE [LARGE SCALE GENOMIC DNA]</scope>
</reference>
<keyword evidence="3" id="KW-0999">Mitochondrion inner membrane</keyword>
<organism evidence="11 12">
    <name type="scientific">Felis catus</name>
    <name type="common">Cat</name>
    <name type="synonym">Felis silvestris catus</name>
    <dbReference type="NCBI Taxonomy" id="9685"/>
    <lineage>
        <taxon>Eukaryota</taxon>
        <taxon>Metazoa</taxon>
        <taxon>Chordata</taxon>
        <taxon>Craniata</taxon>
        <taxon>Vertebrata</taxon>
        <taxon>Euteleostomi</taxon>
        <taxon>Mammalia</taxon>
        <taxon>Eutheria</taxon>
        <taxon>Laurasiatheria</taxon>
        <taxon>Carnivora</taxon>
        <taxon>Feliformia</taxon>
        <taxon>Felidae</taxon>
        <taxon>Felinae</taxon>
        <taxon>Felis</taxon>
    </lineage>
</organism>
<feature type="transmembrane region" description="Helical" evidence="9">
    <location>
        <begin position="175"/>
        <end position="198"/>
    </location>
</feature>
<evidence type="ECO:0000313" key="12">
    <source>
        <dbReference type="Proteomes" id="UP000823872"/>
    </source>
</evidence>
<feature type="compositionally biased region" description="Low complexity" evidence="8">
    <location>
        <begin position="88"/>
        <end position="101"/>
    </location>
</feature>
<keyword evidence="6 9" id="KW-0472">Membrane</keyword>
<evidence type="ECO:0000256" key="6">
    <source>
        <dbReference type="ARBA" id="ARBA00023136"/>
    </source>
</evidence>
<feature type="region of interest" description="Disordered" evidence="8">
    <location>
        <begin position="426"/>
        <end position="445"/>
    </location>
</feature>
<evidence type="ECO:0000256" key="3">
    <source>
        <dbReference type="ARBA" id="ARBA00022792"/>
    </source>
</evidence>
<evidence type="ECO:0000256" key="5">
    <source>
        <dbReference type="ARBA" id="ARBA00023128"/>
    </source>
</evidence>
<keyword evidence="12" id="KW-1185">Reference proteome</keyword>
<gene>
    <name evidence="11" type="primary">LETM2</name>
</gene>
<evidence type="ECO:0000256" key="8">
    <source>
        <dbReference type="SAM" id="MobiDB-lite"/>
    </source>
</evidence>
<keyword evidence="5 7" id="KW-0496">Mitochondrion</keyword>
<sequence>MAFYSYNTILAIARTRFPSHFVHLTSSSYSPSFAFLHLPDSHLKKTYMKDYGSKKYSCPNQSGSKVLHLRTRIIQKLHTSTCWLQDVPGKPQPEQTPKKPQVTNPEPTKGTGMKIKEEKRSYRQKIMGELKYYYNGFYLLWIDTKVAARMVWRLLHGQVLTRRERRRLLRTCADFFRLVPFMVFLIVPFMEFLLPAFLKFFPEMLPSTFESESKKVQTGHKPSTKEIVRFSKLFEDQLTLEHLDRPQLVALCKLLELQPFGTNNLLRFQLLMKLKSIKADDEIIAKEGVSALSVSELQAACRARGMRSLGLTEEQLRQQLTEWQDLHLKENVPPSLLLLSRTFYLIDVKPKPIEIPLSGESPKMDIPVEPATYPESKENLLDVAPPLKGTKDEECIQLPPVTSSSILPSSPVSLPKGLIPSAKEATLQVKSQKTTQNSKASSKGA</sequence>
<feature type="domain" description="Letm1 RBD" evidence="10">
    <location>
        <begin position="177"/>
        <end position="392"/>
    </location>
</feature>
<dbReference type="Ensembl" id="ENSFCTT00005056747.1">
    <property type="protein sequence ID" value="ENSFCTP00005041737.1"/>
    <property type="gene ID" value="ENSFCTG00005019469.1"/>
</dbReference>
<dbReference type="InterPro" id="IPR045742">
    <property type="entry name" value="LETM2_N"/>
</dbReference>
<protein>
    <recommendedName>
        <fullName evidence="10">Letm1 RBD domain-containing protein</fullName>
    </recommendedName>
</protein>
<evidence type="ECO:0000256" key="7">
    <source>
        <dbReference type="PROSITE-ProRule" id="PRU01094"/>
    </source>
</evidence>
<feature type="compositionally biased region" description="Polar residues" evidence="8">
    <location>
        <begin position="428"/>
        <end position="445"/>
    </location>
</feature>
<dbReference type="Pfam" id="PF19324">
    <property type="entry name" value="LETM2_N"/>
    <property type="match status" value="1"/>
</dbReference>
<evidence type="ECO:0000259" key="10">
    <source>
        <dbReference type="PROSITE" id="PS51758"/>
    </source>
</evidence>
<dbReference type="InterPro" id="IPR044202">
    <property type="entry name" value="LETM1/MDM38-like"/>
</dbReference>
<dbReference type="PANTHER" id="PTHR14009">
    <property type="entry name" value="LEUCINE ZIPPER-EF-HAND CONTAINING TRANSMEMBRANE PROTEIN"/>
    <property type="match status" value="1"/>
</dbReference>
<dbReference type="PROSITE" id="PS51758">
    <property type="entry name" value="LETM1_RBD"/>
    <property type="match status" value="1"/>
</dbReference>
<accession>A0ABI7Z4E2</accession>
<keyword evidence="4 9" id="KW-1133">Transmembrane helix</keyword>
<comment type="subcellular location">
    <subcellularLocation>
        <location evidence="1">Mitochondrion inner membrane</location>
        <topology evidence="1">Single-pass membrane protein</topology>
    </subcellularLocation>
</comment>
<evidence type="ECO:0000313" key="11">
    <source>
        <dbReference type="Ensembl" id="ENSFCTP00005041737.1"/>
    </source>
</evidence>
<evidence type="ECO:0000256" key="4">
    <source>
        <dbReference type="ARBA" id="ARBA00022989"/>
    </source>
</evidence>